<dbReference type="RefSeq" id="WP_161817868.1">
    <property type="nucleotide sequence ID" value="NZ_JAACJS010000011.1"/>
</dbReference>
<gene>
    <name evidence="1" type="ORF">GWC95_06450</name>
</gene>
<dbReference type="InterPro" id="IPR014937">
    <property type="entry name" value="DUF1810"/>
</dbReference>
<sequence length="150" mass="17048">MEANAAEDNYNLERFLKAQERNYAAALSEIRSGKKTSHWMWYVFPQVAGLGNSEYARLYAIRSRNEASAYLQHPILGPRLREICEALLESGENDALKVFGSPDNMKLRSSMTLFSSVTSEYHAVFKKVLAVFFEGVRDAKTLQILKDDPH</sequence>
<name>A0ABW9ZRH2_9BACT</name>
<accession>A0ABW9ZRH2</accession>
<dbReference type="Gene3D" id="1.25.40.380">
    <property type="entry name" value="Protein of unknown function DUF1810"/>
    <property type="match status" value="1"/>
</dbReference>
<evidence type="ECO:0000313" key="1">
    <source>
        <dbReference type="EMBL" id="NCI49554.1"/>
    </source>
</evidence>
<dbReference type="InterPro" id="IPR036287">
    <property type="entry name" value="Rv1873-like_sf"/>
</dbReference>
<protein>
    <submittedName>
        <fullName evidence="1">DUF1810 domain-containing protein</fullName>
    </submittedName>
</protein>
<reference evidence="1 2" key="1">
    <citation type="submission" date="2020-01" db="EMBL/GenBank/DDBJ databases">
        <title>Genome analysis.</title>
        <authorList>
            <person name="Wu S."/>
            <person name="Wang G."/>
        </authorList>
    </citation>
    <scope>NUCLEOTIDE SEQUENCE [LARGE SCALE GENOMIC DNA]</scope>
    <source>
        <strain evidence="1 2">SYL130</strain>
    </source>
</reference>
<dbReference type="EMBL" id="JAACJS010000011">
    <property type="protein sequence ID" value="NCI49554.1"/>
    <property type="molecule type" value="Genomic_DNA"/>
</dbReference>
<organism evidence="1 2">
    <name type="scientific">Sediminibacterium roseum</name>
    <dbReference type="NCBI Taxonomy" id="1978412"/>
    <lineage>
        <taxon>Bacteria</taxon>
        <taxon>Pseudomonadati</taxon>
        <taxon>Bacteroidota</taxon>
        <taxon>Chitinophagia</taxon>
        <taxon>Chitinophagales</taxon>
        <taxon>Chitinophagaceae</taxon>
        <taxon>Sediminibacterium</taxon>
    </lineage>
</organism>
<evidence type="ECO:0000313" key="2">
    <source>
        <dbReference type="Proteomes" id="UP000753802"/>
    </source>
</evidence>
<proteinExistence type="predicted"/>
<comment type="caution">
    <text evidence="1">The sequence shown here is derived from an EMBL/GenBank/DDBJ whole genome shotgun (WGS) entry which is preliminary data.</text>
</comment>
<keyword evidence="2" id="KW-1185">Reference proteome</keyword>
<dbReference type="Pfam" id="PF08837">
    <property type="entry name" value="DUF1810"/>
    <property type="match status" value="1"/>
</dbReference>
<dbReference type="PIRSF" id="PIRSF008546">
    <property type="entry name" value="UCP008546"/>
    <property type="match status" value="1"/>
</dbReference>
<dbReference type="SUPFAM" id="SSF140736">
    <property type="entry name" value="Rv1873-like"/>
    <property type="match status" value="1"/>
</dbReference>
<dbReference type="Proteomes" id="UP000753802">
    <property type="component" value="Unassembled WGS sequence"/>
</dbReference>